<dbReference type="GO" id="GO:0000049">
    <property type="term" value="F:tRNA binding"/>
    <property type="evidence" value="ECO:0007669"/>
    <property type="project" value="UniProtKB-UniRule"/>
</dbReference>
<keyword evidence="7 11" id="KW-0819">tRNA processing</keyword>
<feature type="binding site" evidence="11">
    <location>
        <begin position="110"/>
        <end position="111"/>
    </location>
    <ligand>
        <name>S-adenosyl-L-methionine</name>
        <dbReference type="ChEBI" id="CHEBI:59789"/>
    </ligand>
</feature>
<dbReference type="GO" id="GO:0008176">
    <property type="term" value="F:tRNA (guanine(46)-N7)-methyltransferase activity"/>
    <property type="evidence" value="ECO:0007669"/>
    <property type="project" value="UniProtKB-UniRule"/>
</dbReference>
<feature type="active site" evidence="11">
    <location>
        <position position="166"/>
    </location>
</feature>
<evidence type="ECO:0000256" key="1">
    <source>
        <dbReference type="ARBA" id="ARBA00000142"/>
    </source>
</evidence>
<evidence type="ECO:0000256" key="6">
    <source>
        <dbReference type="ARBA" id="ARBA00022691"/>
    </source>
</evidence>
<dbReference type="InterPro" id="IPR025763">
    <property type="entry name" value="Trm8_euk"/>
</dbReference>
<evidence type="ECO:0000256" key="5">
    <source>
        <dbReference type="ARBA" id="ARBA00022679"/>
    </source>
</evidence>
<dbReference type="GO" id="GO:0005634">
    <property type="term" value="C:nucleus"/>
    <property type="evidence" value="ECO:0007669"/>
    <property type="project" value="UniProtKB-SubCell"/>
</dbReference>
<dbReference type="AlphaFoldDB" id="A0A9P0EY88"/>
<evidence type="ECO:0000256" key="9">
    <source>
        <dbReference type="ARBA" id="ARBA00023242"/>
    </source>
</evidence>
<dbReference type="InterPro" id="IPR029063">
    <property type="entry name" value="SAM-dependent_MTases_sf"/>
</dbReference>
<reference evidence="13" key="1">
    <citation type="submission" date="2021-12" db="EMBL/GenBank/DDBJ databases">
        <authorList>
            <person name="King R."/>
        </authorList>
    </citation>
    <scope>NUCLEOTIDE SEQUENCE</scope>
</reference>
<feature type="binding site" evidence="11">
    <location>
        <position position="87"/>
    </location>
    <ligand>
        <name>S-adenosyl-L-methionine</name>
        <dbReference type="ChEBI" id="CHEBI:59789"/>
    </ligand>
</feature>
<dbReference type="EMBL" id="OU963862">
    <property type="protein sequence ID" value="CAH0381904.1"/>
    <property type="molecule type" value="Genomic_DNA"/>
</dbReference>
<keyword evidence="14" id="KW-1185">Reference proteome</keyword>
<dbReference type="EC" id="2.1.1.33" evidence="11"/>
<protein>
    <recommendedName>
        <fullName evidence="11">tRNA (guanine-N(7)-)-methyltransferase</fullName>
        <ecNumber evidence="11">2.1.1.33</ecNumber>
    </recommendedName>
    <alternativeName>
        <fullName evidence="11">tRNA (guanine(46)-N(7))-methyltransferase</fullName>
    </alternativeName>
    <alternativeName>
        <fullName evidence="11">tRNA(m7G46)-methyltransferase</fullName>
    </alternativeName>
</protein>
<feature type="region of interest" description="Disordered" evidence="12">
    <location>
        <begin position="1"/>
        <end position="26"/>
    </location>
</feature>
<feature type="binding site" evidence="11">
    <location>
        <position position="163"/>
    </location>
    <ligand>
        <name>S-adenosyl-L-methionine</name>
        <dbReference type="ChEBI" id="CHEBI:59789"/>
    </ligand>
</feature>
<dbReference type="GO" id="GO:0106143">
    <property type="term" value="C:tRNA (m7G46) methyltransferase complex"/>
    <property type="evidence" value="ECO:0007669"/>
    <property type="project" value="UniProtKB-ARBA"/>
</dbReference>
<evidence type="ECO:0000256" key="7">
    <source>
        <dbReference type="ARBA" id="ARBA00022694"/>
    </source>
</evidence>
<feature type="binding site" evidence="11">
    <location>
        <begin position="143"/>
        <end position="144"/>
    </location>
    <ligand>
        <name>S-adenosyl-L-methionine</name>
        <dbReference type="ChEBI" id="CHEBI:59789"/>
    </ligand>
</feature>
<dbReference type="Gene3D" id="3.40.50.150">
    <property type="entry name" value="Vaccinia Virus protein VP39"/>
    <property type="match status" value="1"/>
</dbReference>
<comment type="subcellular location">
    <subcellularLocation>
        <location evidence="2 11">Nucleus</location>
    </subcellularLocation>
</comment>
<gene>
    <name evidence="13" type="ORF">BEMITA_LOCUS1509</name>
</gene>
<comment type="function">
    <text evidence="11">Catalyzes the formation of N(7)-methylguanine at position 46 (m7G46) in tRNA.</text>
</comment>
<keyword evidence="3 11" id="KW-0820">tRNA-binding</keyword>
<dbReference type="PANTHER" id="PTHR23417">
    <property type="entry name" value="3-DEOXY-D-MANNO-OCTULOSONIC-ACID TRANSFERASE/TRNA GUANINE-N 7 - -METHYLTRANSFERASE"/>
    <property type="match status" value="1"/>
</dbReference>
<accession>A0A9P0EY88</accession>
<evidence type="ECO:0000256" key="3">
    <source>
        <dbReference type="ARBA" id="ARBA00022555"/>
    </source>
</evidence>
<keyword evidence="9 11" id="KW-0539">Nucleus</keyword>
<comment type="similarity">
    <text evidence="11">Belongs to the class I-like SAM-binding methyltransferase superfamily. TrmB family.</text>
</comment>
<feature type="binding site" evidence="11">
    <location>
        <begin position="241"/>
        <end position="243"/>
    </location>
    <ligand>
        <name>S-adenosyl-L-methionine</name>
        <dbReference type="ChEBI" id="CHEBI:59789"/>
    </ligand>
</feature>
<dbReference type="Pfam" id="PF02390">
    <property type="entry name" value="Methyltransf_4"/>
    <property type="match status" value="1"/>
</dbReference>
<evidence type="ECO:0000313" key="14">
    <source>
        <dbReference type="Proteomes" id="UP001152759"/>
    </source>
</evidence>
<organism evidence="13 14">
    <name type="scientific">Bemisia tabaci</name>
    <name type="common">Sweetpotato whitefly</name>
    <name type="synonym">Aleurodes tabaci</name>
    <dbReference type="NCBI Taxonomy" id="7038"/>
    <lineage>
        <taxon>Eukaryota</taxon>
        <taxon>Metazoa</taxon>
        <taxon>Ecdysozoa</taxon>
        <taxon>Arthropoda</taxon>
        <taxon>Hexapoda</taxon>
        <taxon>Insecta</taxon>
        <taxon>Pterygota</taxon>
        <taxon>Neoptera</taxon>
        <taxon>Paraneoptera</taxon>
        <taxon>Hemiptera</taxon>
        <taxon>Sternorrhyncha</taxon>
        <taxon>Aleyrodoidea</taxon>
        <taxon>Aleyrodidae</taxon>
        <taxon>Aleyrodinae</taxon>
        <taxon>Bemisia</taxon>
    </lineage>
</organism>
<comment type="pathway">
    <text evidence="10 11">tRNA modification; N(7)-methylguanine-tRNA biosynthesis.</text>
</comment>
<dbReference type="SUPFAM" id="SSF53335">
    <property type="entry name" value="S-adenosyl-L-methionine-dependent methyltransferases"/>
    <property type="match status" value="1"/>
</dbReference>
<dbReference type="InterPro" id="IPR003358">
    <property type="entry name" value="tRNA_(Gua-N-7)_MeTrfase_Trmb"/>
</dbReference>
<evidence type="ECO:0000256" key="11">
    <source>
        <dbReference type="HAMAP-Rule" id="MF_03055"/>
    </source>
</evidence>
<evidence type="ECO:0000256" key="10">
    <source>
        <dbReference type="ARBA" id="ARBA00060552"/>
    </source>
</evidence>
<dbReference type="PROSITE" id="PS51625">
    <property type="entry name" value="SAM_MT_TRMB"/>
    <property type="match status" value="1"/>
</dbReference>
<dbReference type="HAMAP" id="MF_03055">
    <property type="entry name" value="tRNA_methyltr_TrmB_euk"/>
    <property type="match status" value="1"/>
</dbReference>
<proteinExistence type="inferred from homology"/>
<dbReference type="KEGG" id="btab:109036624"/>
<evidence type="ECO:0000256" key="8">
    <source>
        <dbReference type="ARBA" id="ARBA00022884"/>
    </source>
</evidence>
<name>A0A9P0EY88_BEMTA</name>
<comment type="catalytic activity">
    <reaction evidence="1 11">
        <text>guanosine(46) in tRNA + S-adenosyl-L-methionine = N(7)-methylguanosine(46) in tRNA + S-adenosyl-L-homocysteine</text>
        <dbReference type="Rhea" id="RHEA:42708"/>
        <dbReference type="Rhea" id="RHEA-COMP:10188"/>
        <dbReference type="Rhea" id="RHEA-COMP:10189"/>
        <dbReference type="ChEBI" id="CHEBI:57856"/>
        <dbReference type="ChEBI" id="CHEBI:59789"/>
        <dbReference type="ChEBI" id="CHEBI:74269"/>
        <dbReference type="ChEBI" id="CHEBI:74480"/>
        <dbReference type="EC" id="2.1.1.33"/>
    </reaction>
</comment>
<dbReference type="FunFam" id="3.40.50.150:FF:000060">
    <property type="entry name" value="tRNA (guanine-N(7)-)-methyltransferase"/>
    <property type="match status" value="1"/>
</dbReference>
<sequence>MSLETEAPPVSTSPGEGTQRPPFKPGHRHYLKPQKKFYRQRAHSNPMSDHLIDYPRTPAVMDWGSLYPAFFNNPKDKTKQVEFADLGCGYGGLLVALSPMFPDTLILGMELRVKVSDFVIDKIKNLRSEHPDQYQNIACIRSNVMKYFPCYFKKAQLSKMFFLYPDPHFKRNKHRWRVINRGTLAEYAYALKEGGIVYTITDIPMLHSWIDSHFTEHPLFQKLTEEELKADPVVEKIYASTEEGQKVSRTNGLKLMACYRRVPDPFK</sequence>
<evidence type="ECO:0000313" key="13">
    <source>
        <dbReference type="EMBL" id="CAH0381904.1"/>
    </source>
</evidence>
<evidence type="ECO:0000256" key="12">
    <source>
        <dbReference type="SAM" id="MobiDB-lite"/>
    </source>
</evidence>
<evidence type="ECO:0000256" key="2">
    <source>
        <dbReference type="ARBA" id="ARBA00004123"/>
    </source>
</evidence>
<dbReference type="Proteomes" id="UP001152759">
    <property type="component" value="Chromosome 1"/>
</dbReference>
<keyword evidence="5 11" id="KW-0808">Transferase</keyword>
<keyword evidence="8 11" id="KW-0694">RNA-binding</keyword>
<keyword evidence="6 11" id="KW-0949">S-adenosyl-L-methionine</keyword>
<evidence type="ECO:0000256" key="4">
    <source>
        <dbReference type="ARBA" id="ARBA00022603"/>
    </source>
</evidence>
<keyword evidence="4 11" id="KW-0489">Methyltransferase</keyword>
<dbReference type="PANTHER" id="PTHR23417:SF16">
    <property type="entry name" value="TRNA (GUANINE-N(7)-)-METHYLTRANSFERASE"/>
    <property type="match status" value="1"/>
</dbReference>